<dbReference type="VEuPathDB" id="FungiDB:FPRO_01109"/>
<name>A0A1L7V669_FUSPR</name>
<feature type="compositionally biased region" description="Basic residues" evidence="1">
    <location>
        <begin position="72"/>
        <end position="94"/>
    </location>
</feature>
<evidence type="ECO:0000313" key="3">
    <source>
        <dbReference type="Proteomes" id="UP000183971"/>
    </source>
</evidence>
<evidence type="ECO:0000313" key="2">
    <source>
        <dbReference type="EMBL" id="CZR34770.1"/>
    </source>
</evidence>
<protein>
    <submittedName>
        <fullName evidence="2">Uncharacterized protein</fullName>
    </submittedName>
</protein>
<dbReference type="RefSeq" id="XP_031075363.1">
    <property type="nucleotide sequence ID" value="XM_031218981.1"/>
</dbReference>
<evidence type="ECO:0000256" key="1">
    <source>
        <dbReference type="SAM" id="MobiDB-lite"/>
    </source>
</evidence>
<dbReference type="EMBL" id="FJOF01000001">
    <property type="protein sequence ID" value="CZR34770.1"/>
    <property type="molecule type" value="Genomic_DNA"/>
</dbReference>
<comment type="caution">
    <text evidence="2">The sequence shown here is derived from an EMBL/GenBank/DDBJ whole genome shotgun (WGS) entry which is preliminary data.</text>
</comment>
<organism evidence="2 3">
    <name type="scientific">Fusarium proliferatum (strain ET1)</name>
    <name type="common">Orchid endophyte fungus</name>
    <dbReference type="NCBI Taxonomy" id="1227346"/>
    <lineage>
        <taxon>Eukaryota</taxon>
        <taxon>Fungi</taxon>
        <taxon>Dikarya</taxon>
        <taxon>Ascomycota</taxon>
        <taxon>Pezizomycotina</taxon>
        <taxon>Sordariomycetes</taxon>
        <taxon>Hypocreomycetidae</taxon>
        <taxon>Hypocreales</taxon>
        <taxon>Nectriaceae</taxon>
        <taxon>Fusarium</taxon>
        <taxon>Fusarium fujikuroi species complex</taxon>
    </lineage>
</organism>
<dbReference type="AlphaFoldDB" id="A0A1L7V669"/>
<dbReference type="Proteomes" id="UP000183971">
    <property type="component" value="Unassembled WGS sequence"/>
</dbReference>
<dbReference type="GeneID" id="42045997"/>
<sequence>MDWALIESACSFLLAAVSPQVSTPSLAHIRPHRPHPVRRYQKRGIQFRERKTDATLGKSLKKTNQCTLACSIHRKSERPRNRKSTRNDKRKTRNHPFGCVSNMSGVRESDIEYMAAHPP</sequence>
<accession>A0A1L7V669</accession>
<keyword evidence="3" id="KW-1185">Reference proteome</keyword>
<gene>
    <name evidence="2" type="ORF">FPRO_01109</name>
</gene>
<feature type="region of interest" description="Disordered" evidence="1">
    <location>
        <begin position="72"/>
        <end position="103"/>
    </location>
</feature>
<proteinExistence type="predicted"/>
<reference evidence="3" key="1">
    <citation type="journal article" date="2016" name="Genome Biol. Evol.">
        <title>Comparative 'omics' of the Fusarium fujikuroi species complex highlights differences in genetic potential and metabolite synthesis.</title>
        <authorList>
            <person name="Niehaus E.-M."/>
            <person name="Muensterkoetter M."/>
            <person name="Proctor R.H."/>
            <person name="Brown D.W."/>
            <person name="Sharon A."/>
            <person name="Idan Y."/>
            <person name="Oren-Young L."/>
            <person name="Sieber C.M."/>
            <person name="Novak O."/>
            <person name="Pencik A."/>
            <person name="Tarkowska D."/>
            <person name="Hromadova K."/>
            <person name="Freeman S."/>
            <person name="Maymon M."/>
            <person name="Elazar M."/>
            <person name="Youssef S.A."/>
            <person name="El-Shabrawy E.S.M."/>
            <person name="Shalaby A.B.A."/>
            <person name="Houterman P."/>
            <person name="Brock N.L."/>
            <person name="Burkhardt I."/>
            <person name="Tsavkelova E.A."/>
            <person name="Dickschat J.S."/>
            <person name="Galuszka P."/>
            <person name="Gueldener U."/>
            <person name="Tudzynski B."/>
        </authorList>
    </citation>
    <scope>NUCLEOTIDE SEQUENCE [LARGE SCALE GENOMIC DNA]</scope>
    <source>
        <strain evidence="3">ET1</strain>
    </source>
</reference>